<evidence type="ECO:0000259" key="2">
    <source>
        <dbReference type="Pfam" id="PF02752"/>
    </source>
</evidence>
<proteinExistence type="predicted"/>
<evidence type="ECO:0000313" key="4">
    <source>
        <dbReference type="Proteomes" id="UP000688137"/>
    </source>
</evidence>
<dbReference type="Proteomes" id="UP000688137">
    <property type="component" value="Unassembled WGS sequence"/>
</dbReference>
<dbReference type="EMBL" id="CAJJDM010000001">
    <property type="protein sequence ID" value="CAD8043154.1"/>
    <property type="molecule type" value="Genomic_DNA"/>
</dbReference>
<dbReference type="InterPro" id="IPR050357">
    <property type="entry name" value="Arrestin_domain-protein"/>
</dbReference>
<organism evidence="3 4">
    <name type="scientific">Paramecium primaurelia</name>
    <dbReference type="NCBI Taxonomy" id="5886"/>
    <lineage>
        <taxon>Eukaryota</taxon>
        <taxon>Sar</taxon>
        <taxon>Alveolata</taxon>
        <taxon>Ciliophora</taxon>
        <taxon>Intramacronucleata</taxon>
        <taxon>Oligohymenophorea</taxon>
        <taxon>Peniculida</taxon>
        <taxon>Parameciidae</taxon>
        <taxon>Paramecium</taxon>
    </lineage>
</organism>
<dbReference type="AlphaFoldDB" id="A0A8S1JM67"/>
<dbReference type="Pfam" id="PF02752">
    <property type="entry name" value="Arrestin_C"/>
    <property type="match status" value="1"/>
</dbReference>
<feature type="domain" description="Arrestin C-terminal-like" evidence="2">
    <location>
        <begin position="174"/>
        <end position="315"/>
    </location>
</feature>
<keyword evidence="4" id="KW-1185">Reference proteome</keyword>
<dbReference type="GO" id="GO:0005737">
    <property type="term" value="C:cytoplasm"/>
    <property type="evidence" value="ECO:0007669"/>
    <property type="project" value="TreeGrafter"/>
</dbReference>
<dbReference type="PANTHER" id="PTHR11188">
    <property type="entry name" value="ARRESTIN DOMAIN CONTAINING PROTEIN"/>
    <property type="match status" value="1"/>
</dbReference>
<reference evidence="3" key="1">
    <citation type="submission" date="2021-01" db="EMBL/GenBank/DDBJ databases">
        <authorList>
            <consortium name="Genoscope - CEA"/>
            <person name="William W."/>
        </authorList>
    </citation>
    <scope>NUCLEOTIDE SEQUENCE</scope>
</reference>
<dbReference type="GO" id="GO:0015031">
    <property type="term" value="P:protein transport"/>
    <property type="evidence" value="ECO:0007669"/>
    <property type="project" value="TreeGrafter"/>
</dbReference>
<dbReference type="InterPro" id="IPR011022">
    <property type="entry name" value="Arrestin_C-like"/>
</dbReference>
<comment type="caution">
    <text evidence="3">The sequence shown here is derived from an EMBL/GenBank/DDBJ whole genome shotgun (WGS) entry which is preliminary data.</text>
</comment>
<name>A0A8S1JM67_PARPR</name>
<evidence type="ECO:0000256" key="1">
    <source>
        <dbReference type="SAM" id="MobiDB-lite"/>
    </source>
</evidence>
<protein>
    <recommendedName>
        <fullName evidence="2">Arrestin C-terminal-like domain-containing protein</fullName>
    </recommendedName>
</protein>
<accession>A0A8S1JM67</accession>
<gene>
    <name evidence="3" type="ORF">PPRIM_AZ9-3.1.T0040377</name>
</gene>
<evidence type="ECO:0000313" key="3">
    <source>
        <dbReference type="EMBL" id="CAD8043154.1"/>
    </source>
</evidence>
<feature type="region of interest" description="Disordered" evidence="1">
    <location>
        <begin position="548"/>
        <end position="588"/>
    </location>
</feature>
<sequence>MIYTLTSEQAQISIKIDKPSYYPGEIIKGVIYMKIKTNDIKAGLLYIKLCGQEKVNQLDSFNQFFSFKQFIYKKQKKITDFGKKMPMIACKKYFELEVPSLYPSFTINYYKMVQCRVLYFLSVSLQSQDGKYLYKVPKKNRVVVHIFKKMAIQNNIPIEYQGATKIDKRCCFSTGNTKVTIQLQTLQYYFGDTISLILQVDNNQSNIAIQKFELKISSQLIVLYKEKKRKLSNYFEIFQQEINEQIKAHSSKQINANLILPIGKETNKTAIFPQSTLKTKIMSFQYILTVNVIFVKHLFVKVDNLTISIPLILIQRQKREKNNIIQSMENISRIGSIVETNSKLNTSQLRKFIYGDHNSAGYGEQDGYDGPERKYNPTESLDESALKDVKGALEKLINKKQYEEDSEIDEDFLEEIEGISHNNISMNQIQSFEQQQERTIFNQKQKNDLNYQHINNEEFKKEYEIQVNLQIIKEEQESKGTQYNLNNGLSSSQVRNHNQQYQIEQDQKNANKNGFDKIDFDEISNNENFIKNTQKNTILKKNIDSQISKEQNDQKGQKQLKVQFIDNTSIDTLDGKTGDKMNSQQQKR</sequence>
<dbReference type="PANTHER" id="PTHR11188:SF17">
    <property type="entry name" value="FI21816P1"/>
    <property type="match status" value="1"/>
</dbReference>